<dbReference type="PROSITE" id="PS51669">
    <property type="entry name" value="4FE4S_MOW_BIS_MGD"/>
    <property type="match status" value="1"/>
</dbReference>
<dbReference type="InterPro" id="IPR006655">
    <property type="entry name" value="Mopterin_OxRdtase_prok_CS"/>
</dbReference>
<reference evidence="21 22" key="1">
    <citation type="submission" date="2018-09" db="EMBL/GenBank/DDBJ databases">
        <title>Genomic Encyclopedia of Archaeal and Bacterial Type Strains, Phase II (KMG-II): from individual species to whole genera.</title>
        <authorList>
            <person name="Goeker M."/>
        </authorList>
    </citation>
    <scope>NUCLEOTIDE SEQUENCE [LARGE SCALE GENOMIC DNA]</scope>
    <source>
        <strain evidence="21 22">DSM 27148</strain>
    </source>
</reference>
<comment type="cofactor">
    <cofactor evidence="3">
        <name>FAD</name>
        <dbReference type="ChEBI" id="CHEBI:57692"/>
    </cofactor>
</comment>
<evidence type="ECO:0000256" key="9">
    <source>
        <dbReference type="ARBA" id="ARBA00022729"/>
    </source>
</evidence>
<dbReference type="InterPro" id="IPR006656">
    <property type="entry name" value="Mopterin_OxRdtase"/>
</dbReference>
<keyword evidence="12" id="KW-0249">Electron transport</keyword>
<proteinExistence type="inferred from homology"/>
<dbReference type="Pfam" id="PF18267">
    <property type="entry name" value="Rubredoxin_C"/>
    <property type="match status" value="1"/>
</dbReference>
<dbReference type="InterPro" id="IPR041575">
    <property type="entry name" value="Rubredoxin_C"/>
</dbReference>
<dbReference type="InterPro" id="IPR050123">
    <property type="entry name" value="Prok_molybdopt-oxidoreductase"/>
</dbReference>
<dbReference type="EC" id="1.9.6.1" evidence="19"/>
<dbReference type="InterPro" id="IPR023753">
    <property type="entry name" value="FAD/NAD-binding_dom"/>
</dbReference>
<keyword evidence="12" id="KW-0813">Transport</keyword>
<keyword evidence="7" id="KW-0285">Flavoprotein</keyword>
<name>A0A419VU76_9BACT</name>
<dbReference type="Gene3D" id="3.50.50.60">
    <property type="entry name" value="FAD/NAD(P)-binding domain"/>
    <property type="match status" value="2"/>
</dbReference>
<evidence type="ECO:0000256" key="13">
    <source>
        <dbReference type="ARBA" id="ARBA00023002"/>
    </source>
</evidence>
<evidence type="ECO:0000313" key="21">
    <source>
        <dbReference type="EMBL" id="RKD85049.1"/>
    </source>
</evidence>
<comment type="cofactor">
    <cofactor evidence="1">
        <name>Mo-bis(molybdopterin guanine dinucleotide)</name>
        <dbReference type="ChEBI" id="CHEBI:60539"/>
    </cofactor>
</comment>
<dbReference type="Gene3D" id="3.40.50.740">
    <property type="match status" value="1"/>
</dbReference>
<keyword evidence="15" id="KW-0411">Iron-sulfur</keyword>
<dbReference type="Pfam" id="PF00384">
    <property type="entry name" value="Molybdopterin"/>
    <property type="match status" value="1"/>
</dbReference>
<dbReference type="Pfam" id="PF04324">
    <property type="entry name" value="Fer2_BFD"/>
    <property type="match status" value="1"/>
</dbReference>
<evidence type="ECO:0000256" key="1">
    <source>
        <dbReference type="ARBA" id="ARBA00001942"/>
    </source>
</evidence>
<dbReference type="InterPro" id="IPR016156">
    <property type="entry name" value="FAD/NAD-linked_Rdtase_dimer_sf"/>
</dbReference>
<dbReference type="Gene3D" id="1.10.10.1100">
    <property type="entry name" value="BFD-like [2Fe-2S]-binding domain"/>
    <property type="match status" value="1"/>
</dbReference>
<dbReference type="Gene3D" id="2.20.25.90">
    <property type="entry name" value="ADC-like domains"/>
    <property type="match status" value="1"/>
</dbReference>
<dbReference type="InterPro" id="IPR009010">
    <property type="entry name" value="Asp_de-COase-like_dom_sf"/>
</dbReference>
<dbReference type="InterPro" id="IPR007419">
    <property type="entry name" value="BFD-like_2Fe2S-bd_dom"/>
</dbReference>
<keyword evidence="13" id="KW-0560">Oxidoreductase</keyword>
<sequence>MKAGEYKSTCSYCGVGCGIIVSKMPDGKVTVRGDREHPVNQGKLCSKGLNLHYVVNNQDDRLLVPQMRLGKGHPLKTVEWPEAIARVATVFSSLIQKFGPDSVAFYVSGQCLTEEYYVASKLAKGFWGTNNIDTNSRLCMSSAVVGYKMQLGEDAVPASYEDIDLADCFFITGANPAWCHPILFRRIEARKNANPDVKIVVADPRRTQSCELADLHLQLKPGTDVYLNNAIARVLLENGYADWDFIRHHTNGIEEMQAEVMATSVEEAAEICGLEADDIRLAAKYIGEAKGFISMWAMGLNQSVIGVKKNLSLINLSLITGKIGKPGNGPFSLTGQPNAMGGREVGGMCNLLPAHRNLDNEKHRREVAEFWNVAEVPAKPGYSATEMIDALESGQLKAVWVICTNPMVSLPNSHKVERALKNAKFVVVQDISKNSDTVPFADVVFPAAGWLEKEGTMTNSERRITYLSQVVKAPGEALPDFEIMCRVARKMGYSGFNFKNAQEVFDEYKQLTLGTNISIGELSYNHLREKGSVQWPFRNGRSTARLFEDKKFYTPTQKANLFAVEPTNDSEKPSDDYPFILTTGRIRDQWHTMTRTGKVKRLQQHIDKPFLEIHPTDAEKLGIENDDVVTIKNRMGEVNAAAKVSETVRPGVVFLPMHWGKVLAGNHARTNNLTFDRVDPKSKEPDFKYSTVQIEKYAKPAEQIIVVGAGAAALQFVRSYREKNQADQILVISKETHPFYNRVLLPDYISGSLSWQALQKTNDDEIKSLNIQLEAGVSMKSIDAEAKTVKCSNGKIYTYGKLILATGSSPNVANSAWMQFPSTYTIRNRYDADRFRKEIKADQRVLVVGGGLLGLEMAASLLELDVNVTLVNRNPRLMDRQLDNDSAILLKEILTEKGVQILFNDELSQINYDWQDQHQVSFKSGKRLNFDAIVFAIGTKPNIDFAKNVVDTRRGIIVNEHLQTSREDIYAIGEIAELNGNLFGITAAAEEQATVLANHLLGNPMSEYYGTVSMNILKFPGIDLCSVGLTSIPDGSKGFEEVVFIDKAARYYKKCIVKDDVLMGAILMGDKAEFAEFKKLIVQKTELAGLRNKLLRTGKPVEPVMGKLLCSCNNVGAGNIQKAIRGGCQNLDAVCEATGAGLGCGSCRPEVQKLLKEELEPVSSN</sequence>
<evidence type="ECO:0000256" key="11">
    <source>
        <dbReference type="ARBA" id="ARBA00022827"/>
    </source>
</evidence>
<dbReference type="InterPro" id="IPR041854">
    <property type="entry name" value="BFD-like_2Fe2S-bd_dom_sf"/>
</dbReference>
<dbReference type="AlphaFoldDB" id="A0A419VU76"/>
<dbReference type="SUPFAM" id="SSF53706">
    <property type="entry name" value="Formate dehydrogenase/DMSO reductase, domains 1-3"/>
    <property type="match status" value="1"/>
</dbReference>
<dbReference type="PRINTS" id="PR00368">
    <property type="entry name" value="FADPNR"/>
</dbReference>
<evidence type="ECO:0000256" key="12">
    <source>
        <dbReference type="ARBA" id="ARBA00022982"/>
    </source>
</evidence>
<dbReference type="GO" id="GO:0051539">
    <property type="term" value="F:4 iron, 4 sulfur cluster binding"/>
    <property type="evidence" value="ECO:0007669"/>
    <property type="project" value="UniProtKB-KW"/>
</dbReference>
<dbReference type="CDD" id="cd02754">
    <property type="entry name" value="MopB_Nitrate-R-NapA-like"/>
    <property type="match status" value="1"/>
</dbReference>
<keyword evidence="6" id="KW-0500">Molybdenum</keyword>
<dbReference type="EMBL" id="RAPN01000006">
    <property type="protein sequence ID" value="RKD85049.1"/>
    <property type="molecule type" value="Genomic_DNA"/>
</dbReference>
<keyword evidence="9" id="KW-0732">Signal</keyword>
<dbReference type="GO" id="GO:0046872">
    <property type="term" value="F:metal ion binding"/>
    <property type="evidence" value="ECO:0007669"/>
    <property type="project" value="UniProtKB-KW"/>
</dbReference>
<dbReference type="GO" id="GO:0050140">
    <property type="term" value="F:nitrate reductase (cytochrome) activity"/>
    <property type="evidence" value="ECO:0007669"/>
    <property type="project" value="UniProtKB-EC"/>
</dbReference>
<dbReference type="RefSeq" id="WP_120275679.1">
    <property type="nucleotide sequence ID" value="NZ_RAPN01000006.1"/>
</dbReference>
<keyword evidence="14" id="KW-0408">Iron</keyword>
<evidence type="ECO:0000259" key="20">
    <source>
        <dbReference type="PROSITE" id="PS51669"/>
    </source>
</evidence>
<evidence type="ECO:0000256" key="4">
    <source>
        <dbReference type="ARBA" id="ARBA00008747"/>
    </source>
</evidence>
<dbReference type="Gene3D" id="3.30.390.30">
    <property type="match status" value="1"/>
</dbReference>
<evidence type="ECO:0000256" key="5">
    <source>
        <dbReference type="ARBA" id="ARBA00022485"/>
    </source>
</evidence>
<dbReference type="Pfam" id="PF01568">
    <property type="entry name" value="Molydop_binding"/>
    <property type="match status" value="1"/>
</dbReference>
<organism evidence="21 22">
    <name type="scientific">Mangrovibacterium diazotrophicum</name>
    <dbReference type="NCBI Taxonomy" id="1261403"/>
    <lineage>
        <taxon>Bacteria</taxon>
        <taxon>Pseudomonadati</taxon>
        <taxon>Bacteroidota</taxon>
        <taxon>Bacteroidia</taxon>
        <taxon>Marinilabiliales</taxon>
        <taxon>Prolixibacteraceae</taxon>
        <taxon>Mangrovibacterium</taxon>
    </lineage>
</organism>
<dbReference type="CDD" id="cd02791">
    <property type="entry name" value="MopB_CT_Nitrate-R-NapA-like"/>
    <property type="match status" value="1"/>
</dbReference>
<comment type="catalytic activity">
    <reaction evidence="17">
        <text>2 Fe(II)-[cytochrome] + nitrate + 2 H(+) = 2 Fe(III)-[cytochrome] + nitrite + H2O</text>
        <dbReference type="Rhea" id="RHEA:12909"/>
        <dbReference type="Rhea" id="RHEA-COMP:11777"/>
        <dbReference type="Rhea" id="RHEA-COMP:11778"/>
        <dbReference type="ChEBI" id="CHEBI:15377"/>
        <dbReference type="ChEBI" id="CHEBI:15378"/>
        <dbReference type="ChEBI" id="CHEBI:16301"/>
        <dbReference type="ChEBI" id="CHEBI:17632"/>
        <dbReference type="ChEBI" id="CHEBI:29033"/>
        <dbReference type="ChEBI" id="CHEBI:29034"/>
        <dbReference type="EC" id="1.9.6.1"/>
    </reaction>
</comment>
<dbReference type="Gene3D" id="2.40.40.20">
    <property type="match status" value="1"/>
</dbReference>
<dbReference type="GO" id="GO:0043546">
    <property type="term" value="F:molybdopterin cofactor binding"/>
    <property type="evidence" value="ECO:0007669"/>
    <property type="project" value="InterPro"/>
</dbReference>
<dbReference type="InterPro" id="IPR027467">
    <property type="entry name" value="MopterinOxRdtase_cofactor_BS"/>
</dbReference>
<dbReference type="Proteomes" id="UP000283387">
    <property type="component" value="Unassembled WGS sequence"/>
</dbReference>
<keyword evidence="5" id="KW-0004">4Fe-4S</keyword>
<keyword evidence="22" id="KW-1185">Reference proteome</keyword>
<evidence type="ECO:0000256" key="8">
    <source>
        <dbReference type="ARBA" id="ARBA00022723"/>
    </source>
</evidence>
<evidence type="ECO:0000256" key="2">
    <source>
        <dbReference type="ARBA" id="ARBA00001966"/>
    </source>
</evidence>
<dbReference type="Gene3D" id="3.40.228.10">
    <property type="entry name" value="Dimethylsulfoxide Reductase, domain 2"/>
    <property type="match status" value="1"/>
</dbReference>
<comment type="cofactor">
    <cofactor evidence="2">
        <name>[4Fe-4S] cluster</name>
        <dbReference type="ChEBI" id="CHEBI:49883"/>
    </cofactor>
</comment>
<dbReference type="InterPro" id="IPR041957">
    <property type="entry name" value="CT_Nitrate-R-NapA-like"/>
</dbReference>
<comment type="caution">
    <text evidence="21">The sequence shown here is derived from an EMBL/GenBank/DDBJ whole genome shotgun (WGS) entry which is preliminary data.</text>
</comment>
<dbReference type="SUPFAM" id="SSF51905">
    <property type="entry name" value="FAD/NAD(P)-binding domain"/>
    <property type="match status" value="2"/>
</dbReference>
<evidence type="ECO:0000256" key="14">
    <source>
        <dbReference type="ARBA" id="ARBA00023004"/>
    </source>
</evidence>
<dbReference type="FunFam" id="2.40.40.20:FF:000005">
    <property type="entry name" value="Periplasmic nitrate reductase"/>
    <property type="match status" value="1"/>
</dbReference>
<dbReference type="PANTHER" id="PTHR43105">
    <property type="entry name" value="RESPIRATORY NITRATE REDUCTASE"/>
    <property type="match status" value="1"/>
</dbReference>
<keyword evidence="16" id="KW-0534">Nitrate assimilation</keyword>
<evidence type="ECO:0000256" key="10">
    <source>
        <dbReference type="ARBA" id="ARBA00022764"/>
    </source>
</evidence>
<dbReference type="SUPFAM" id="SSF50692">
    <property type="entry name" value="ADC-like"/>
    <property type="match status" value="1"/>
</dbReference>
<accession>A0A419VU76</accession>
<evidence type="ECO:0000256" key="19">
    <source>
        <dbReference type="ARBA" id="ARBA00067026"/>
    </source>
</evidence>
<comment type="similarity">
    <text evidence="4">Belongs to the prokaryotic molybdopterin-containing oxidoreductase family. NasA/NapA/NarB subfamily.</text>
</comment>
<evidence type="ECO:0000256" key="6">
    <source>
        <dbReference type="ARBA" id="ARBA00022505"/>
    </source>
</evidence>
<dbReference type="GO" id="GO:0016020">
    <property type="term" value="C:membrane"/>
    <property type="evidence" value="ECO:0007669"/>
    <property type="project" value="TreeGrafter"/>
</dbReference>
<dbReference type="PROSITE" id="PS00932">
    <property type="entry name" value="MOLYBDOPTERIN_PROK_3"/>
    <property type="match status" value="1"/>
</dbReference>
<dbReference type="InterPro" id="IPR036188">
    <property type="entry name" value="FAD/NAD-bd_sf"/>
</dbReference>
<dbReference type="OrthoDB" id="9792592at2"/>
<dbReference type="Pfam" id="PF07992">
    <property type="entry name" value="Pyr_redox_2"/>
    <property type="match status" value="1"/>
</dbReference>
<dbReference type="Pfam" id="PF04879">
    <property type="entry name" value="Molybdop_Fe4S4"/>
    <property type="match status" value="1"/>
</dbReference>
<gene>
    <name evidence="21" type="ORF">BC643_4568</name>
</gene>
<dbReference type="GO" id="GO:0045333">
    <property type="term" value="P:cellular respiration"/>
    <property type="evidence" value="ECO:0007669"/>
    <property type="project" value="UniProtKB-ARBA"/>
</dbReference>
<evidence type="ECO:0000256" key="7">
    <source>
        <dbReference type="ARBA" id="ARBA00022630"/>
    </source>
</evidence>
<evidence type="ECO:0000256" key="17">
    <source>
        <dbReference type="ARBA" id="ARBA00052176"/>
    </source>
</evidence>
<evidence type="ECO:0000256" key="16">
    <source>
        <dbReference type="ARBA" id="ARBA00023063"/>
    </source>
</evidence>
<dbReference type="GO" id="GO:0042128">
    <property type="term" value="P:nitrate assimilation"/>
    <property type="evidence" value="ECO:0007669"/>
    <property type="project" value="UniProtKB-KW"/>
</dbReference>
<evidence type="ECO:0000256" key="15">
    <source>
        <dbReference type="ARBA" id="ARBA00023014"/>
    </source>
</evidence>
<comment type="function">
    <text evidence="18">Catalytic subunit of the periplasmic nitrate reductase complex NapAB. Receives electrons from NapB and catalyzes the reduction of nitrate to nitrite.</text>
</comment>
<keyword evidence="8" id="KW-0479">Metal-binding</keyword>
<dbReference type="PANTHER" id="PTHR43105:SF9">
    <property type="entry name" value="NADPH-FE(3+) OXIDOREDUCTASE SUBUNIT ALPHA"/>
    <property type="match status" value="1"/>
</dbReference>
<feature type="domain" description="4Fe-4S Mo/W bis-MGD-type" evidence="20">
    <location>
        <begin position="3"/>
        <end position="59"/>
    </location>
</feature>
<dbReference type="SMART" id="SM00926">
    <property type="entry name" value="Molybdop_Fe4S4"/>
    <property type="match status" value="1"/>
</dbReference>
<dbReference type="PRINTS" id="PR00411">
    <property type="entry name" value="PNDRDTASEI"/>
</dbReference>
<evidence type="ECO:0000256" key="3">
    <source>
        <dbReference type="ARBA" id="ARBA00001974"/>
    </source>
</evidence>
<keyword evidence="10" id="KW-0574">Periplasm</keyword>
<dbReference type="PROSITE" id="PS00551">
    <property type="entry name" value="MOLYBDOPTERIN_PROK_1"/>
    <property type="match status" value="1"/>
</dbReference>
<keyword evidence="11" id="KW-0274">FAD</keyword>
<evidence type="ECO:0000313" key="22">
    <source>
        <dbReference type="Proteomes" id="UP000283387"/>
    </source>
</evidence>
<evidence type="ECO:0000256" key="18">
    <source>
        <dbReference type="ARBA" id="ARBA00055000"/>
    </source>
</evidence>
<dbReference type="InterPro" id="IPR006963">
    <property type="entry name" value="Mopterin_OxRdtase_4Fe-4S_dom"/>
</dbReference>
<dbReference type="InterPro" id="IPR006657">
    <property type="entry name" value="MoPterin_dinucl-bd_dom"/>
</dbReference>
<protein>
    <recommendedName>
        <fullName evidence="19">nitrate reductase (cytochrome)</fullName>
        <ecNumber evidence="19">1.9.6.1</ecNumber>
    </recommendedName>
</protein>